<keyword evidence="4" id="KW-0479">Metal-binding</keyword>
<evidence type="ECO:0000256" key="7">
    <source>
        <dbReference type="ARBA" id="ARBA00022840"/>
    </source>
</evidence>
<evidence type="ECO:0000256" key="8">
    <source>
        <dbReference type="ARBA" id="ARBA00022842"/>
    </source>
</evidence>
<evidence type="ECO:0000256" key="13">
    <source>
        <dbReference type="SAM" id="MobiDB-lite"/>
    </source>
</evidence>
<evidence type="ECO:0000256" key="10">
    <source>
        <dbReference type="ARBA" id="ARBA00035694"/>
    </source>
</evidence>
<feature type="compositionally biased region" description="Polar residues" evidence="13">
    <location>
        <begin position="214"/>
        <end position="227"/>
    </location>
</feature>
<dbReference type="InterPro" id="IPR015415">
    <property type="entry name" value="Spast_Vps4_C"/>
</dbReference>
<keyword evidence="5 12" id="KW-0547">Nucleotide-binding</keyword>
<evidence type="ECO:0000313" key="15">
    <source>
        <dbReference type="Proteomes" id="UP000829291"/>
    </source>
</evidence>
<feature type="compositionally biased region" description="Basic and acidic residues" evidence="13">
    <location>
        <begin position="230"/>
        <end position="239"/>
    </location>
</feature>
<dbReference type="PANTHER" id="PTHR23074:SF17">
    <property type="entry name" value="FIDGETIN-LIKE PROTEIN 1"/>
    <property type="match status" value="1"/>
</dbReference>
<dbReference type="InterPro" id="IPR003959">
    <property type="entry name" value="ATPase_AAA_core"/>
</dbReference>
<feature type="region of interest" description="Disordered" evidence="13">
    <location>
        <begin position="291"/>
        <end position="322"/>
    </location>
</feature>
<keyword evidence="9" id="KW-0539">Nucleus</keyword>
<proteinExistence type="inferred from homology"/>
<comment type="subcellular location">
    <subcellularLocation>
        <location evidence="2">Nucleus</location>
    </subcellularLocation>
</comment>
<evidence type="ECO:0000256" key="4">
    <source>
        <dbReference type="ARBA" id="ARBA00022723"/>
    </source>
</evidence>
<evidence type="ECO:0000313" key="16">
    <source>
        <dbReference type="RefSeq" id="XP_046595973.1"/>
    </source>
</evidence>
<keyword evidence="8" id="KW-0460">Magnesium</keyword>
<dbReference type="CDD" id="cd19525">
    <property type="entry name" value="RecA-like_Figl-1"/>
    <property type="match status" value="1"/>
</dbReference>
<evidence type="ECO:0000256" key="11">
    <source>
        <dbReference type="ARBA" id="ARBA00049360"/>
    </source>
</evidence>
<dbReference type="InterPro" id="IPR003593">
    <property type="entry name" value="AAA+_ATPase"/>
</dbReference>
<dbReference type="SUPFAM" id="SSF52540">
    <property type="entry name" value="P-loop containing nucleoside triphosphate hydrolases"/>
    <property type="match status" value="1"/>
</dbReference>
<comment type="cofactor">
    <cofactor evidence="1">
        <name>Mg(2+)</name>
        <dbReference type="ChEBI" id="CHEBI:18420"/>
    </cofactor>
</comment>
<evidence type="ECO:0000256" key="2">
    <source>
        <dbReference type="ARBA" id="ARBA00004123"/>
    </source>
</evidence>
<dbReference type="Gene3D" id="3.40.50.300">
    <property type="entry name" value="P-loop containing nucleotide triphosphate hydrolases"/>
    <property type="match status" value="1"/>
</dbReference>
<keyword evidence="15" id="KW-1185">Reference proteome</keyword>
<comment type="catalytic activity">
    <reaction evidence="11">
        <text>ATP + H2O = ADP + phosphate + H(+)</text>
        <dbReference type="Rhea" id="RHEA:13065"/>
        <dbReference type="ChEBI" id="CHEBI:15377"/>
        <dbReference type="ChEBI" id="CHEBI:15378"/>
        <dbReference type="ChEBI" id="CHEBI:30616"/>
        <dbReference type="ChEBI" id="CHEBI:43474"/>
        <dbReference type="ChEBI" id="CHEBI:456216"/>
    </reaction>
</comment>
<dbReference type="Gene3D" id="1.10.8.60">
    <property type="match status" value="1"/>
</dbReference>
<sequence length="692" mass="78148">MPNTRYRLAGPALCSGYRFYIARQPAMAMLNESCDLKTVDSLIEDNFLSALHTLKFTTSAKDAFETVTAERRCLAAKYLGAKTFDSDDMANLLLKNSLEAYHRLIDDKAGINNYWSQIETLRGNKSEKNVNWKSGLEDPKAALQFVKPLVCREDNLLDCKSNEFTDRHVKDILDIWNTKDLVSRNRKVPAQVLPKSCRKIGSFIASKQQSFKYEKSGSYTDSKNQIGSCKVEDYPKQDTNDVLSLPNSSNRDNQHQSSYFSNKLNFSALNQNTNLTKKNYNAYNEPEFQHDNHSAYSRHETATNSSQDEVDETCYKKGNPQSFRTAKEELHIQQLKKNKVLPQKKTLGGKRPVNSQFICPIKRKEEENEANKSNGGSQEMNDCEDERLKNIDPKMVELIKNDIMDSGATVSWDDIAGLEFAKNTIKEIVVFPLLRPDIFTGLRRPPKGILLFGPPGTGKTLIGKCIASQSKSTFFSISASSLTSKWIGEGEKMVRALFAVARVYQPSVVFIDEIDSLLTQRSETEHESSRRMKTEFLVQLDGAATAEEDRILVIGATNRPQELDEAARRRLVKRLYVPLPEFGARSQIIKNLLHSERHNLTLDDISEIARLSEGYSGADMTNLCKEASMGPIRSIPFHQLENIREDDVRGVTADDFKNALSYVKSSVSQSDLTTYVKWDQTYGTGTAQKYKS</sequence>
<dbReference type="Pfam" id="PF09336">
    <property type="entry name" value="Vps4_C"/>
    <property type="match status" value="1"/>
</dbReference>
<feature type="region of interest" description="Disordered" evidence="13">
    <location>
        <begin position="214"/>
        <end position="257"/>
    </location>
</feature>
<keyword evidence="7 12" id="KW-0067">ATP-binding</keyword>
<feature type="compositionally biased region" description="Polar residues" evidence="13">
    <location>
        <begin position="240"/>
        <end position="257"/>
    </location>
</feature>
<dbReference type="Pfam" id="PF00004">
    <property type="entry name" value="AAA"/>
    <property type="match status" value="1"/>
</dbReference>
<evidence type="ECO:0000259" key="14">
    <source>
        <dbReference type="SMART" id="SM00382"/>
    </source>
</evidence>
<dbReference type="InterPro" id="IPR047858">
    <property type="entry name" value="FIGNL1_ATPase"/>
</dbReference>
<evidence type="ECO:0000256" key="5">
    <source>
        <dbReference type="ARBA" id="ARBA00022741"/>
    </source>
</evidence>
<evidence type="ECO:0000256" key="9">
    <source>
        <dbReference type="ARBA" id="ARBA00023242"/>
    </source>
</evidence>
<dbReference type="InterPro" id="IPR041569">
    <property type="entry name" value="AAA_lid_3"/>
</dbReference>
<dbReference type="GeneID" id="107227029"/>
<accession>A0ABM3G6T9</accession>
<dbReference type="Pfam" id="PF17862">
    <property type="entry name" value="AAA_lid_3"/>
    <property type="match status" value="1"/>
</dbReference>
<dbReference type="InterPro" id="IPR027417">
    <property type="entry name" value="P-loop_NTPase"/>
</dbReference>
<comment type="similarity">
    <text evidence="3 12">Belongs to the AAA ATPase family.</text>
</comment>
<organism evidence="15 16">
    <name type="scientific">Neodiprion lecontei</name>
    <name type="common">Redheaded pine sawfly</name>
    <dbReference type="NCBI Taxonomy" id="441921"/>
    <lineage>
        <taxon>Eukaryota</taxon>
        <taxon>Metazoa</taxon>
        <taxon>Ecdysozoa</taxon>
        <taxon>Arthropoda</taxon>
        <taxon>Hexapoda</taxon>
        <taxon>Insecta</taxon>
        <taxon>Pterygota</taxon>
        <taxon>Neoptera</taxon>
        <taxon>Endopterygota</taxon>
        <taxon>Hymenoptera</taxon>
        <taxon>Tenthredinoidea</taxon>
        <taxon>Diprionidae</taxon>
        <taxon>Diprioninae</taxon>
        <taxon>Neodiprion</taxon>
    </lineage>
</organism>
<dbReference type="RefSeq" id="XP_046595973.1">
    <property type="nucleotide sequence ID" value="XM_046740017.1"/>
</dbReference>
<keyword evidence="6" id="KW-0378">Hydrolase</keyword>
<evidence type="ECO:0000256" key="12">
    <source>
        <dbReference type="RuleBase" id="RU003651"/>
    </source>
</evidence>
<dbReference type="PANTHER" id="PTHR23074">
    <property type="entry name" value="AAA DOMAIN-CONTAINING"/>
    <property type="match status" value="1"/>
</dbReference>
<protein>
    <recommendedName>
        <fullName evidence="10">Fidgetin-like protein 1</fullName>
    </recommendedName>
</protein>
<feature type="compositionally biased region" description="Basic and acidic residues" evidence="13">
    <location>
        <begin position="291"/>
        <end position="301"/>
    </location>
</feature>
<dbReference type="PROSITE" id="PS00674">
    <property type="entry name" value="AAA"/>
    <property type="match status" value="1"/>
</dbReference>
<evidence type="ECO:0000256" key="1">
    <source>
        <dbReference type="ARBA" id="ARBA00001946"/>
    </source>
</evidence>
<dbReference type="SMART" id="SM00382">
    <property type="entry name" value="AAA"/>
    <property type="match status" value="1"/>
</dbReference>
<evidence type="ECO:0000256" key="3">
    <source>
        <dbReference type="ARBA" id="ARBA00006914"/>
    </source>
</evidence>
<reference evidence="16" key="1">
    <citation type="submission" date="2025-08" db="UniProtKB">
        <authorList>
            <consortium name="RefSeq"/>
        </authorList>
    </citation>
    <scope>IDENTIFICATION</scope>
    <source>
        <tissue evidence="16">Thorax and Abdomen</tissue>
    </source>
</reference>
<gene>
    <name evidence="16" type="primary">LOC107227029</name>
</gene>
<dbReference type="InterPro" id="IPR050304">
    <property type="entry name" value="MT-severing_AAA_ATPase"/>
</dbReference>
<dbReference type="Proteomes" id="UP000829291">
    <property type="component" value="Chromosome 1"/>
</dbReference>
<feature type="domain" description="AAA+ ATPase" evidence="14">
    <location>
        <begin position="445"/>
        <end position="581"/>
    </location>
</feature>
<name>A0ABM3G6T9_NEOLC</name>
<dbReference type="InterPro" id="IPR003960">
    <property type="entry name" value="ATPase_AAA_CS"/>
</dbReference>
<evidence type="ECO:0000256" key="6">
    <source>
        <dbReference type="ARBA" id="ARBA00022801"/>
    </source>
</evidence>